<dbReference type="SUPFAM" id="SSF144232">
    <property type="entry name" value="HIT/MYND zinc finger-like"/>
    <property type="match status" value="1"/>
</dbReference>
<keyword evidence="3" id="KW-0862">Zinc</keyword>
<keyword evidence="2 4" id="KW-0863">Zinc-finger</keyword>
<dbReference type="Proteomes" id="UP001497453">
    <property type="component" value="Chromosome 4"/>
</dbReference>
<dbReference type="PROSITE" id="PS50865">
    <property type="entry name" value="ZF_MYND_2"/>
    <property type="match status" value="1"/>
</dbReference>
<evidence type="ECO:0000256" key="2">
    <source>
        <dbReference type="ARBA" id="ARBA00022771"/>
    </source>
</evidence>
<feature type="region of interest" description="Disordered" evidence="5">
    <location>
        <begin position="382"/>
        <end position="420"/>
    </location>
</feature>
<evidence type="ECO:0000256" key="4">
    <source>
        <dbReference type="PROSITE-ProRule" id="PRU00134"/>
    </source>
</evidence>
<name>A0ABP1DLX3_9APHY</name>
<feature type="compositionally biased region" description="Basic and acidic residues" evidence="5">
    <location>
        <begin position="398"/>
        <end position="412"/>
    </location>
</feature>
<sequence length="420" mass="48588">MCHQVSQVHLPPEKLEECYHCKKKSTTFDFCKSCAERAYCSRECQREDWPRHKSNYGRTDRIALEEFYPFLAWTFESANHMDMKPLHMATQYRIINSPNPDVFPLPLPDGWQAKLIMIDDTQRPTSFFDKMQWFPKASEPKVARKLHRRITYSGYVLPVVTSIAAAILVEMYTTTSGAESDERRLRFRYRSSPISDFGIVTGSADVKNQDRLAYSKKSDGTYFRGQDPDEHYCLYFATARGEEVILDCAMFTFNMCLTVDSTPYISSGLPNVATFGHVPAVFTERILRKNAPALHKERKRMSILRDPKLHEVVETYAEERNTSGSVSQTALGPFINYMETLSGRSLTEVEKDIFCRLVQRQCVSLHHVLCPENSHWKNFPKEPMVGMEDDPGQLDAINDPKGDSAKRREQWKQRNKHQRR</sequence>
<keyword evidence="8" id="KW-1185">Reference proteome</keyword>
<evidence type="ECO:0000313" key="8">
    <source>
        <dbReference type="Proteomes" id="UP001497453"/>
    </source>
</evidence>
<evidence type="ECO:0000259" key="6">
    <source>
        <dbReference type="PROSITE" id="PS50865"/>
    </source>
</evidence>
<protein>
    <recommendedName>
        <fullName evidence="6">MYND-type domain-containing protein</fullName>
    </recommendedName>
</protein>
<dbReference type="EMBL" id="OZ037947">
    <property type="protein sequence ID" value="CAL1708043.1"/>
    <property type="molecule type" value="Genomic_DNA"/>
</dbReference>
<evidence type="ECO:0000256" key="3">
    <source>
        <dbReference type="ARBA" id="ARBA00022833"/>
    </source>
</evidence>
<organism evidence="7 8">
    <name type="scientific">Somion occarium</name>
    <dbReference type="NCBI Taxonomy" id="3059160"/>
    <lineage>
        <taxon>Eukaryota</taxon>
        <taxon>Fungi</taxon>
        <taxon>Dikarya</taxon>
        <taxon>Basidiomycota</taxon>
        <taxon>Agaricomycotina</taxon>
        <taxon>Agaricomycetes</taxon>
        <taxon>Polyporales</taxon>
        <taxon>Cerrenaceae</taxon>
        <taxon>Somion</taxon>
    </lineage>
</organism>
<feature type="domain" description="MYND-type" evidence="6">
    <location>
        <begin position="18"/>
        <end position="56"/>
    </location>
</feature>
<evidence type="ECO:0000256" key="1">
    <source>
        <dbReference type="ARBA" id="ARBA00022723"/>
    </source>
</evidence>
<gene>
    <name evidence="7" type="ORF">GFSPODELE1_LOCUS6669</name>
</gene>
<evidence type="ECO:0000256" key="5">
    <source>
        <dbReference type="SAM" id="MobiDB-lite"/>
    </source>
</evidence>
<dbReference type="Pfam" id="PF01753">
    <property type="entry name" value="zf-MYND"/>
    <property type="match status" value="1"/>
</dbReference>
<accession>A0ABP1DLX3</accession>
<reference evidence="8" key="1">
    <citation type="submission" date="2024-04" db="EMBL/GenBank/DDBJ databases">
        <authorList>
            <person name="Shaw F."/>
            <person name="Minotto A."/>
        </authorList>
    </citation>
    <scope>NUCLEOTIDE SEQUENCE [LARGE SCALE GENOMIC DNA]</scope>
</reference>
<dbReference type="Gene3D" id="6.10.140.2220">
    <property type="match status" value="1"/>
</dbReference>
<dbReference type="InterPro" id="IPR002893">
    <property type="entry name" value="Znf_MYND"/>
</dbReference>
<proteinExistence type="predicted"/>
<evidence type="ECO:0000313" key="7">
    <source>
        <dbReference type="EMBL" id="CAL1708043.1"/>
    </source>
</evidence>
<keyword evidence="1" id="KW-0479">Metal-binding</keyword>